<proteinExistence type="predicted"/>
<sequence>MPDTTATVIAVRAEYRYGTLRVDNSVAEPGDGTTPSEVRSV</sequence>
<evidence type="ECO:0000313" key="1">
    <source>
        <dbReference type="EMBL" id="AVN58565.1"/>
    </source>
</evidence>
<name>A0A343VRP1_9MYCO</name>
<organism evidence="1">
    <name type="scientific">Mycolicibacterium sp. CBMA 213</name>
    <dbReference type="NCBI Taxonomy" id="1968788"/>
    <lineage>
        <taxon>Bacteria</taxon>
        <taxon>Bacillati</taxon>
        <taxon>Actinomycetota</taxon>
        <taxon>Actinomycetes</taxon>
        <taxon>Mycobacteriales</taxon>
        <taxon>Mycobacteriaceae</taxon>
        <taxon>Mycolicibacterium</taxon>
    </lineage>
</organism>
<gene>
    <name evidence="1" type="ORF">B5P44_p00270</name>
</gene>
<dbReference type="EMBL" id="MF600313">
    <property type="protein sequence ID" value="AVN58565.1"/>
    <property type="molecule type" value="Genomic_DNA"/>
</dbReference>
<accession>A0A343VRP1</accession>
<reference evidence="1" key="1">
    <citation type="journal article" date="2018" name="Front. Microbiol.">
        <title>Beyond the Limits: tRNA Array Units in Mycobacterium Genomes.</title>
        <authorList>
            <person name="Morgado S.M."/>
            <person name="Vicente A.C."/>
        </authorList>
    </citation>
    <scope>NUCLEOTIDE SEQUENCE</scope>
    <source>
        <strain evidence="1">CBMA 213</strain>
        <plasmid evidence="1">pCBMA213_1</plasmid>
    </source>
</reference>
<geneLocation type="plasmid" evidence="1">
    <name>pCBMA213_1</name>
</geneLocation>
<protein>
    <submittedName>
        <fullName evidence="1">Uncharacterized protein</fullName>
    </submittedName>
</protein>
<dbReference type="RefSeq" id="WP_255456884.1">
    <property type="nucleotide sequence ID" value="NZ_MF600313.1"/>
</dbReference>
<dbReference type="AlphaFoldDB" id="A0A343VRP1"/>
<keyword evidence="1" id="KW-0614">Plasmid</keyword>